<comment type="caution">
    <text evidence="2">The sequence shown here is derived from an EMBL/GenBank/DDBJ whole genome shotgun (WGS) entry which is preliminary data.</text>
</comment>
<feature type="chain" id="PRO_5039650107" description="Glycoside hydrolase family 8" evidence="1">
    <location>
        <begin position="17"/>
        <end position="341"/>
    </location>
</feature>
<sequence>MLSGLLLINVAIPTVAASVNANQALVQFIEHKMTGKDGIYTNYLATSNADDSVATGHQYLSESAGYYLQYLAQTKQKRKFRAFYKQTKRTFYRQSVFLYRFDPHHPEKYQVNATIDDLRIIAALLKYDDINHTTKYQTEIKRLYQGLSSQVKQAGLLTDMYSLTTHTHNQTVTLCYQDLAILRRLDQKSYLKAVRVVTAGKISHRVPLYYQSYQLKTGHYSQAQLVTPQLLITFLHLAEVGKLPSDSLNWLKQRVATQTLYNAYSLTGQAKNHDTAAANYALALMIGQTVHDQQLSTAAEKVLLTMQVTDQNSPLYGSFGDPQTKQVYSFNELTALVALNQ</sequence>
<feature type="signal peptide" evidence="1">
    <location>
        <begin position="1"/>
        <end position="16"/>
    </location>
</feature>
<dbReference type="AlphaFoldDB" id="A0A0R1UNY3"/>
<proteinExistence type="predicted"/>
<evidence type="ECO:0000256" key="1">
    <source>
        <dbReference type="SAM" id="SignalP"/>
    </source>
</evidence>
<dbReference type="Gene3D" id="1.50.10.10">
    <property type="match status" value="1"/>
</dbReference>
<protein>
    <recommendedName>
        <fullName evidence="4">Glycoside hydrolase family 8</fullName>
    </recommendedName>
</protein>
<evidence type="ECO:0008006" key="4">
    <source>
        <dbReference type="Google" id="ProtNLM"/>
    </source>
</evidence>
<dbReference type="GO" id="GO:0005975">
    <property type="term" value="P:carbohydrate metabolic process"/>
    <property type="evidence" value="ECO:0007669"/>
    <property type="project" value="InterPro"/>
</dbReference>
<dbReference type="InterPro" id="IPR012341">
    <property type="entry name" value="6hp_glycosidase-like_sf"/>
</dbReference>
<keyword evidence="1" id="KW-0732">Signal</keyword>
<dbReference type="EMBL" id="AZFK01000020">
    <property type="protein sequence ID" value="KRL91419.1"/>
    <property type="molecule type" value="Genomic_DNA"/>
</dbReference>
<evidence type="ECO:0000313" key="3">
    <source>
        <dbReference type="Proteomes" id="UP000050816"/>
    </source>
</evidence>
<evidence type="ECO:0000313" key="2">
    <source>
        <dbReference type="EMBL" id="KRL91419.1"/>
    </source>
</evidence>
<reference evidence="2 3" key="1">
    <citation type="journal article" date="2015" name="Genome Announc.">
        <title>Expanding the biotechnology potential of lactobacilli through comparative genomics of 213 strains and associated genera.</title>
        <authorList>
            <person name="Sun Z."/>
            <person name="Harris H.M."/>
            <person name="McCann A."/>
            <person name="Guo C."/>
            <person name="Argimon S."/>
            <person name="Zhang W."/>
            <person name="Yang X."/>
            <person name="Jeffery I.B."/>
            <person name="Cooney J.C."/>
            <person name="Kagawa T.F."/>
            <person name="Liu W."/>
            <person name="Song Y."/>
            <person name="Salvetti E."/>
            <person name="Wrobel A."/>
            <person name="Rasinkangas P."/>
            <person name="Parkhill J."/>
            <person name="Rea M.C."/>
            <person name="O'Sullivan O."/>
            <person name="Ritari J."/>
            <person name="Douillard F.P."/>
            <person name="Paul Ross R."/>
            <person name="Yang R."/>
            <person name="Briner A.E."/>
            <person name="Felis G.E."/>
            <person name="de Vos W.M."/>
            <person name="Barrangou R."/>
            <person name="Klaenhammer T.R."/>
            <person name="Caufield P.W."/>
            <person name="Cui Y."/>
            <person name="Zhang H."/>
            <person name="O'Toole P.W."/>
        </authorList>
    </citation>
    <scope>NUCLEOTIDE SEQUENCE [LARGE SCALE GENOMIC DNA]</scope>
    <source>
        <strain evidence="2 3">DSM 15946</strain>
    </source>
</reference>
<gene>
    <name evidence="2" type="ORF">FC43_GL001153</name>
</gene>
<dbReference type="Proteomes" id="UP000050816">
    <property type="component" value="Unassembled WGS sequence"/>
</dbReference>
<name>A0A0R1UNY3_9LACO</name>
<accession>A0A0R1UNY3</accession>
<dbReference type="SUPFAM" id="SSF48208">
    <property type="entry name" value="Six-hairpin glycosidases"/>
    <property type="match status" value="1"/>
</dbReference>
<dbReference type="InterPro" id="IPR008928">
    <property type="entry name" value="6-hairpin_glycosidase_sf"/>
</dbReference>
<dbReference type="PATRIC" id="fig|1423760.3.peg.1221"/>
<organism evidence="2 3">
    <name type="scientific">Limosilactobacillus ingluviei DSM 15946</name>
    <dbReference type="NCBI Taxonomy" id="1423760"/>
    <lineage>
        <taxon>Bacteria</taxon>
        <taxon>Bacillati</taxon>
        <taxon>Bacillota</taxon>
        <taxon>Bacilli</taxon>
        <taxon>Lactobacillales</taxon>
        <taxon>Lactobacillaceae</taxon>
        <taxon>Limosilactobacillus</taxon>
    </lineage>
</organism>